<comment type="caution">
    <text evidence="2">The sequence shown here is derived from an EMBL/GenBank/DDBJ whole genome shotgun (WGS) entry which is preliminary data.</text>
</comment>
<evidence type="ECO:0000313" key="3">
    <source>
        <dbReference type="Proteomes" id="UP000248553"/>
    </source>
</evidence>
<dbReference type="CDD" id="cd02142">
    <property type="entry name" value="McbC_SagB-like_oxidoreductase"/>
    <property type="match status" value="1"/>
</dbReference>
<dbReference type="GO" id="GO:0016491">
    <property type="term" value="F:oxidoreductase activity"/>
    <property type="evidence" value="ECO:0007669"/>
    <property type="project" value="InterPro"/>
</dbReference>
<dbReference type="Gene3D" id="3.40.109.10">
    <property type="entry name" value="NADH Oxidase"/>
    <property type="match status" value="1"/>
</dbReference>
<dbReference type="PANTHER" id="PTHR43745">
    <property type="entry name" value="NITROREDUCTASE MJ1384-RELATED"/>
    <property type="match status" value="1"/>
</dbReference>
<dbReference type="InterPro" id="IPR052544">
    <property type="entry name" value="Bacteriocin_Proc_Enz"/>
</dbReference>
<keyword evidence="3" id="KW-1185">Reference proteome</keyword>
<dbReference type="NCBIfam" id="TIGR03605">
    <property type="entry name" value="antibiot_sagB"/>
    <property type="match status" value="1"/>
</dbReference>
<dbReference type="RefSeq" id="WP_111477660.1">
    <property type="nucleotide sequence ID" value="NZ_QHKM01000002.1"/>
</dbReference>
<dbReference type="InterPro" id="IPR020051">
    <property type="entry name" value="SagB-type_dehydrogenase"/>
</dbReference>
<dbReference type="InterPro" id="IPR029479">
    <property type="entry name" value="Nitroreductase"/>
</dbReference>
<proteinExistence type="predicted"/>
<protein>
    <submittedName>
        <fullName evidence="2">Dehydrogenase</fullName>
    </submittedName>
</protein>
<reference evidence="3" key="1">
    <citation type="submission" date="2018-05" db="EMBL/GenBank/DDBJ databases">
        <authorList>
            <person name="Nie L."/>
        </authorList>
    </citation>
    <scope>NUCLEOTIDE SEQUENCE [LARGE SCALE GENOMIC DNA]</scope>
    <source>
        <strain evidence="3">NL</strain>
    </source>
</reference>
<dbReference type="SUPFAM" id="SSF55469">
    <property type="entry name" value="FMN-dependent nitroreductase-like"/>
    <property type="match status" value="1"/>
</dbReference>
<dbReference type="AlphaFoldDB" id="A0A328BM66"/>
<evidence type="ECO:0000313" key="2">
    <source>
        <dbReference type="EMBL" id="RAK68047.1"/>
    </source>
</evidence>
<dbReference type="InterPro" id="IPR000415">
    <property type="entry name" value="Nitroreductase-like"/>
</dbReference>
<feature type="domain" description="Nitroreductase" evidence="1">
    <location>
        <begin position="94"/>
        <end position="280"/>
    </location>
</feature>
<sequence length="292" mass="33274">MKRITTAQQSLDTIERGMYGAKNVQDSLALLYHQNTKLTRFDQIKLSHSVRGFFNPYITQRAVQPYKVYPGTRTVPLADYREVPAPAVDFVELVRQRQSTRNYQPGYQLSLYELFVLLNYSYGISRQDPIPEGGHMSYRYVPSPGGLYPLELYVVLFDSHVTPGLYHFRPDTLELECLREGDFRSEMRKHIQAEPYININAASGLVLTTGIFERVMIKYGERGYRFMLHESGFVSQMMTLLGEALGLGSCMVGGYDDQKLNRFLGVNGVFETVQNVMILGKKPLDTGCHVNN</sequence>
<name>A0A328BM66_9BACT</name>
<dbReference type="Proteomes" id="UP000248553">
    <property type="component" value="Unassembled WGS sequence"/>
</dbReference>
<dbReference type="PANTHER" id="PTHR43745:SF2">
    <property type="entry name" value="NITROREDUCTASE MJ1384-RELATED"/>
    <property type="match status" value="1"/>
</dbReference>
<accession>A0A328BM66</accession>
<evidence type="ECO:0000259" key="1">
    <source>
        <dbReference type="Pfam" id="PF00881"/>
    </source>
</evidence>
<gene>
    <name evidence="2" type="ORF">DLM85_08375</name>
</gene>
<dbReference type="OrthoDB" id="9801593at2"/>
<dbReference type="Pfam" id="PF00881">
    <property type="entry name" value="Nitroreductase"/>
    <property type="match status" value="1"/>
</dbReference>
<organism evidence="2 3">
    <name type="scientific">Hymenobacter edaphi</name>
    <dbReference type="NCBI Taxonomy" id="2211146"/>
    <lineage>
        <taxon>Bacteria</taxon>
        <taxon>Pseudomonadati</taxon>
        <taxon>Bacteroidota</taxon>
        <taxon>Cytophagia</taxon>
        <taxon>Cytophagales</taxon>
        <taxon>Hymenobacteraceae</taxon>
        <taxon>Hymenobacter</taxon>
    </lineage>
</organism>
<dbReference type="EMBL" id="QHKM01000002">
    <property type="protein sequence ID" value="RAK68047.1"/>
    <property type="molecule type" value="Genomic_DNA"/>
</dbReference>